<proteinExistence type="predicted"/>
<evidence type="ECO:0000313" key="1">
    <source>
        <dbReference type="EMBL" id="KAF9516880.1"/>
    </source>
</evidence>
<dbReference type="Proteomes" id="UP000886523">
    <property type="component" value="Unassembled WGS sequence"/>
</dbReference>
<protein>
    <recommendedName>
        <fullName evidence="3">Endonuclease/exonuclease/phosphatase domain-containing protein</fullName>
    </recommendedName>
</protein>
<sequence length="179" mass="19676">MVVLPSHQPIPHAREAVEWLTLNGFNLLNRVDVPTYQSYDGVSLSTLDLTFVNTAGVDENIVRDHTIIPDLACGSDHFATVFSIGEEGTPILNMSEAKYNWKAADQNAFTKALADTLQEDPLAYDLAFGPLNRRDLDAVTPDEIDNAVGYFNACMTKAAEMSVPHRNPSQRSKPGGRRS</sequence>
<reference evidence="1" key="1">
    <citation type="journal article" date="2020" name="Nat. Commun.">
        <title>Large-scale genome sequencing of mycorrhizal fungi provides insights into the early evolution of symbiotic traits.</title>
        <authorList>
            <person name="Miyauchi S."/>
            <person name="Kiss E."/>
            <person name="Kuo A."/>
            <person name="Drula E."/>
            <person name="Kohler A."/>
            <person name="Sanchez-Garcia M."/>
            <person name="Morin E."/>
            <person name="Andreopoulos B."/>
            <person name="Barry K.W."/>
            <person name="Bonito G."/>
            <person name="Buee M."/>
            <person name="Carver A."/>
            <person name="Chen C."/>
            <person name="Cichocki N."/>
            <person name="Clum A."/>
            <person name="Culley D."/>
            <person name="Crous P.W."/>
            <person name="Fauchery L."/>
            <person name="Girlanda M."/>
            <person name="Hayes R.D."/>
            <person name="Keri Z."/>
            <person name="LaButti K."/>
            <person name="Lipzen A."/>
            <person name="Lombard V."/>
            <person name="Magnuson J."/>
            <person name="Maillard F."/>
            <person name="Murat C."/>
            <person name="Nolan M."/>
            <person name="Ohm R.A."/>
            <person name="Pangilinan J."/>
            <person name="Pereira M.F."/>
            <person name="Perotto S."/>
            <person name="Peter M."/>
            <person name="Pfister S."/>
            <person name="Riley R."/>
            <person name="Sitrit Y."/>
            <person name="Stielow J.B."/>
            <person name="Szollosi G."/>
            <person name="Zifcakova L."/>
            <person name="Stursova M."/>
            <person name="Spatafora J.W."/>
            <person name="Tedersoo L."/>
            <person name="Vaario L.M."/>
            <person name="Yamada A."/>
            <person name="Yan M."/>
            <person name="Wang P."/>
            <person name="Xu J."/>
            <person name="Bruns T."/>
            <person name="Baldrian P."/>
            <person name="Vilgalys R."/>
            <person name="Dunand C."/>
            <person name="Henrissat B."/>
            <person name="Grigoriev I.V."/>
            <person name="Hibbett D."/>
            <person name="Nagy L.G."/>
            <person name="Martin F.M."/>
        </authorList>
    </citation>
    <scope>NUCLEOTIDE SEQUENCE</scope>
    <source>
        <strain evidence="1">UP504</strain>
    </source>
</reference>
<gene>
    <name evidence="1" type="ORF">BS47DRAFT_1360083</name>
</gene>
<dbReference type="AlphaFoldDB" id="A0A9P6E0C7"/>
<evidence type="ECO:0008006" key="3">
    <source>
        <dbReference type="Google" id="ProtNLM"/>
    </source>
</evidence>
<dbReference type="SUPFAM" id="SSF56219">
    <property type="entry name" value="DNase I-like"/>
    <property type="match status" value="1"/>
</dbReference>
<evidence type="ECO:0000313" key="2">
    <source>
        <dbReference type="Proteomes" id="UP000886523"/>
    </source>
</evidence>
<dbReference type="EMBL" id="MU128936">
    <property type="protein sequence ID" value="KAF9516880.1"/>
    <property type="molecule type" value="Genomic_DNA"/>
</dbReference>
<dbReference type="InterPro" id="IPR036691">
    <property type="entry name" value="Endo/exonu/phosph_ase_sf"/>
</dbReference>
<keyword evidence="2" id="KW-1185">Reference proteome</keyword>
<accession>A0A9P6E0C7</accession>
<dbReference type="OrthoDB" id="2855870at2759"/>
<organism evidence="1 2">
    <name type="scientific">Hydnum rufescens UP504</name>
    <dbReference type="NCBI Taxonomy" id="1448309"/>
    <lineage>
        <taxon>Eukaryota</taxon>
        <taxon>Fungi</taxon>
        <taxon>Dikarya</taxon>
        <taxon>Basidiomycota</taxon>
        <taxon>Agaricomycotina</taxon>
        <taxon>Agaricomycetes</taxon>
        <taxon>Cantharellales</taxon>
        <taxon>Hydnaceae</taxon>
        <taxon>Hydnum</taxon>
    </lineage>
</organism>
<name>A0A9P6E0C7_9AGAM</name>
<comment type="caution">
    <text evidence="1">The sequence shown here is derived from an EMBL/GenBank/DDBJ whole genome shotgun (WGS) entry which is preliminary data.</text>
</comment>
<dbReference type="Gene3D" id="3.60.10.10">
    <property type="entry name" value="Endonuclease/exonuclease/phosphatase"/>
    <property type="match status" value="1"/>
</dbReference>